<comment type="catalytic activity">
    <reaction evidence="5 6">
        <text>cytidine(34) in tRNA(Ile2) + L-lysine + ATP = lysidine(34) in tRNA(Ile2) + AMP + diphosphate + H(+)</text>
        <dbReference type="Rhea" id="RHEA:43744"/>
        <dbReference type="Rhea" id="RHEA-COMP:10625"/>
        <dbReference type="Rhea" id="RHEA-COMP:10670"/>
        <dbReference type="ChEBI" id="CHEBI:15378"/>
        <dbReference type="ChEBI" id="CHEBI:30616"/>
        <dbReference type="ChEBI" id="CHEBI:32551"/>
        <dbReference type="ChEBI" id="CHEBI:33019"/>
        <dbReference type="ChEBI" id="CHEBI:82748"/>
        <dbReference type="ChEBI" id="CHEBI:83665"/>
        <dbReference type="ChEBI" id="CHEBI:456215"/>
        <dbReference type="EC" id="6.3.4.19"/>
    </reaction>
</comment>
<evidence type="ECO:0000259" key="7">
    <source>
        <dbReference type="Pfam" id="PF01171"/>
    </source>
</evidence>
<dbReference type="PANTHER" id="PTHR43033">
    <property type="entry name" value="TRNA(ILE)-LYSIDINE SYNTHASE-RELATED"/>
    <property type="match status" value="1"/>
</dbReference>
<dbReference type="EMBL" id="KY709211">
    <property type="protein sequence ID" value="ARO91168.1"/>
    <property type="molecule type" value="Genomic_DNA"/>
</dbReference>
<evidence type="ECO:0000256" key="3">
    <source>
        <dbReference type="ARBA" id="ARBA00022741"/>
    </source>
</evidence>
<dbReference type="AlphaFoldDB" id="A0A1X9PUJ4"/>
<dbReference type="NCBIfam" id="TIGR02432">
    <property type="entry name" value="lysidine_TilS_N"/>
    <property type="match status" value="1"/>
</dbReference>
<keyword evidence="8" id="KW-0934">Plastid</keyword>
<dbReference type="GO" id="GO:0032267">
    <property type="term" value="F:tRNA(Ile)-lysidine synthase activity"/>
    <property type="evidence" value="ECO:0007669"/>
    <property type="project" value="UniProtKB-EC"/>
</dbReference>
<evidence type="ECO:0000256" key="2">
    <source>
        <dbReference type="ARBA" id="ARBA00022694"/>
    </source>
</evidence>
<dbReference type="SUPFAM" id="SSF52402">
    <property type="entry name" value="Adenine nucleotide alpha hydrolases-like"/>
    <property type="match status" value="1"/>
</dbReference>
<accession>A0A1X9PUJ4</accession>
<gene>
    <name evidence="6 8" type="primary">tilS</name>
</gene>
<name>A0A1X9PUJ4_9RHOD</name>
<comment type="domain">
    <text evidence="6">The N-terminal region contains the highly conserved SGGXDS motif, predicted to be a P-loop motif involved in ATP binding.</text>
</comment>
<dbReference type="PANTHER" id="PTHR43033:SF1">
    <property type="entry name" value="TRNA(ILE)-LYSIDINE SYNTHASE-RELATED"/>
    <property type="match status" value="1"/>
</dbReference>
<keyword evidence="4 6" id="KW-0067">ATP-binding</keyword>
<keyword evidence="1 6" id="KW-0436">Ligase</keyword>
<dbReference type="HAMAP" id="MF_01161">
    <property type="entry name" value="tRNA_Ile_lys_synt"/>
    <property type="match status" value="1"/>
</dbReference>
<dbReference type="InterPro" id="IPR012795">
    <property type="entry name" value="tRNA_Ile_lys_synt_N"/>
</dbReference>
<sequence length="318" mass="38341">MNQELSIYNFSYVHKMFHNNLENKYFTSYPITILASISGGQDSICLMKLLYDFQYIYKWNITIIHFDHNWRNDSKINVKYYSFTYSKKIYNEELGRIWRYKSLISLAKNLQCHHIATAHTISDRFETLFHNLIRGTGLDGYLIISNKNLYGKKNIQIIRPLYNANRQQLYWFARRLQLPLWTDSTNFDNQRTRNKIRNELLPYIKNQFNTALDKELSLFLSILYKEIEYLQLKTCFFYKILIHPIKCAINKRLLLSLHKCIQNRIIKLFLTKNTHNEISAKYIEVILNEYKNNNKIIYIDNCYGVYIGLKWIYIIRKL</sequence>
<dbReference type="EC" id="6.3.4.19" evidence="6"/>
<keyword evidence="2 6" id="KW-0819">tRNA processing</keyword>
<dbReference type="GO" id="GO:0006400">
    <property type="term" value="P:tRNA modification"/>
    <property type="evidence" value="ECO:0007669"/>
    <property type="project" value="UniProtKB-UniRule"/>
</dbReference>
<evidence type="ECO:0000256" key="4">
    <source>
        <dbReference type="ARBA" id="ARBA00022840"/>
    </source>
</evidence>
<dbReference type="Gene3D" id="3.40.50.620">
    <property type="entry name" value="HUPs"/>
    <property type="match status" value="1"/>
</dbReference>
<comment type="function">
    <text evidence="6">Ligates lysine onto the cytidine present at position 34 of the AUA codon-specific tRNA(Ile) that contains the anticodon CAU, in an ATP-dependent manner. Cytidine is converted to lysidine, thus changing the amino acid specificity of the tRNA from methionine to isoleucine.</text>
</comment>
<dbReference type="InterPro" id="IPR014729">
    <property type="entry name" value="Rossmann-like_a/b/a_fold"/>
</dbReference>
<dbReference type="GO" id="GO:0009507">
    <property type="term" value="C:chloroplast"/>
    <property type="evidence" value="ECO:0007669"/>
    <property type="project" value="UniProtKB-SubCell"/>
</dbReference>
<keyword evidence="3 6" id="KW-0547">Nucleotide-binding</keyword>
<evidence type="ECO:0000256" key="6">
    <source>
        <dbReference type="HAMAP-Rule" id="MF_01161"/>
    </source>
</evidence>
<dbReference type="SUPFAM" id="SSF82829">
    <property type="entry name" value="MesJ substrate recognition domain-like"/>
    <property type="match status" value="1"/>
</dbReference>
<comment type="similarity">
    <text evidence="6">Belongs to the tRNA(Ile)-lysidine synthase family.</text>
</comment>
<proteinExistence type="inferred from homology"/>
<dbReference type="Pfam" id="PF01171">
    <property type="entry name" value="ATP_bind_3"/>
    <property type="match status" value="1"/>
</dbReference>
<feature type="binding site" evidence="6">
    <location>
        <begin position="38"/>
        <end position="43"/>
    </location>
    <ligand>
        <name>ATP</name>
        <dbReference type="ChEBI" id="CHEBI:30616"/>
    </ligand>
</feature>
<evidence type="ECO:0000256" key="5">
    <source>
        <dbReference type="ARBA" id="ARBA00048539"/>
    </source>
</evidence>
<feature type="domain" description="tRNA(Ile)-lysidine/2-thiocytidine synthase N-terminal" evidence="7">
    <location>
        <begin position="33"/>
        <end position="199"/>
    </location>
</feature>
<reference evidence="8" key="1">
    <citation type="submission" date="2017-03" db="EMBL/GenBank/DDBJ databases">
        <title>The new red algal subphylum Proteorhodophytina comprises the largest and most divergent plastid genomes known.</title>
        <authorList>
            <person name="Munoz-Gomez S.A."/>
            <person name="Mejia-Franco F.G."/>
            <person name="Durnin K."/>
            <person name="Morgan C."/>
            <person name="Grisdale C.J."/>
            <person name="Archibald J.M."/>
            <person name="Slamovits C.H."/>
        </authorList>
    </citation>
    <scope>NUCLEOTIDE SEQUENCE</scope>
    <source>
        <strain evidence="8">UTEX LB2060</strain>
    </source>
</reference>
<evidence type="ECO:0000256" key="1">
    <source>
        <dbReference type="ARBA" id="ARBA00022598"/>
    </source>
</evidence>
<dbReference type="GO" id="GO:0005524">
    <property type="term" value="F:ATP binding"/>
    <property type="evidence" value="ECO:0007669"/>
    <property type="project" value="UniProtKB-UniRule"/>
</dbReference>
<geneLocation type="chloroplast" evidence="8"/>
<comment type="subcellular location">
    <subcellularLocation>
        <location evidence="6">Plastid</location>
        <location evidence="6">Chloroplast</location>
    </subcellularLocation>
</comment>
<protein>
    <recommendedName>
        <fullName evidence="6">tRNA(Ile)-lysidine synthase, chloroplastic</fullName>
        <ecNumber evidence="6">6.3.4.19</ecNumber>
    </recommendedName>
    <alternativeName>
        <fullName evidence="6">tRNA(Ile)-2-lysyl-cytidine synthase</fullName>
    </alternativeName>
    <alternativeName>
        <fullName evidence="6">tRNA(Ile)-lysidine synthetase</fullName>
    </alternativeName>
</protein>
<dbReference type="CDD" id="cd01992">
    <property type="entry name" value="TilS_N"/>
    <property type="match status" value="1"/>
</dbReference>
<dbReference type="InterPro" id="IPR011063">
    <property type="entry name" value="TilS/TtcA_N"/>
</dbReference>
<dbReference type="InterPro" id="IPR012094">
    <property type="entry name" value="tRNA_Ile_lys_synt"/>
</dbReference>
<organism evidence="8">
    <name type="scientific">Flintiella sanguinaria</name>
    <dbReference type="NCBI Taxonomy" id="101926"/>
    <lineage>
        <taxon>Eukaryota</taxon>
        <taxon>Rhodophyta</taxon>
        <taxon>Bangiophyceae</taxon>
        <taxon>Porphyridiales</taxon>
        <taxon>Porphyridiaceae</taxon>
        <taxon>Flintiella</taxon>
    </lineage>
</organism>
<evidence type="ECO:0000313" key="8">
    <source>
        <dbReference type="EMBL" id="ARO91168.1"/>
    </source>
</evidence>
<keyword evidence="8" id="KW-0150">Chloroplast</keyword>